<feature type="region of interest" description="Disordered" evidence="1">
    <location>
        <begin position="1"/>
        <end position="23"/>
    </location>
</feature>
<dbReference type="Proteomes" id="UP001295444">
    <property type="component" value="Chromosome 03"/>
</dbReference>
<protein>
    <submittedName>
        <fullName evidence="2">Uncharacterized protein</fullName>
    </submittedName>
</protein>
<evidence type="ECO:0000313" key="3">
    <source>
        <dbReference type="Proteomes" id="UP001295444"/>
    </source>
</evidence>
<reference evidence="2" key="1">
    <citation type="submission" date="2022-03" db="EMBL/GenBank/DDBJ databases">
        <authorList>
            <person name="Alioto T."/>
            <person name="Alioto T."/>
            <person name="Gomez Garrido J."/>
        </authorList>
    </citation>
    <scope>NUCLEOTIDE SEQUENCE</scope>
</reference>
<dbReference type="AlphaFoldDB" id="A0AAD1RRB4"/>
<organism evidence="2 3">
    <name type="scientific">Pelobates cultripes</name>
    <name type="common">Western spadefoot toad</name>
    <dbReference type="NCBI Taxonomy" id="61616"/>
    <lineage>
        <taxon>Eukaryota</taxon>
        <taxon>Metazoa</taxon>
        <taxon>Chordata</taxon>
        <taxon>Craniata</taxon>
        <taxon>Vertebrata</taxon>
        <taxon>Euteleostomi</taxon>
        <taxon>Amphibia</taxon>
        <taxon>Batrachia</taxon>
        <taxon>Anura</taxon>
        <taxon>Pelobatoidea</taxon>
        <taxon>Pelobatidae</taxon>
        <taxon>Pelobates</taxon>
    </lineage>
</organism>
<proteinExistence type="predicted"/>
<feature type="region of interest" description="Disordered" evidence="1">
    <location>
        <begin position="211"/>
        <end position="232"/>
    </location>
</feature>
<accession>A0AAD1RRB4</accession>
<name>A0AAD1RRB4_PELCU</name>
<dbReference type="EMBL" id="OW240914">
    <property type="protein sequence ID" value="CAH2276697.1"/>
    <property type="molecule type" value="Genomic_DNA"/>
</dbReference>
<keyword evidence="3" id="KW-1185">Reference proteome</keyword>
<feature type="compositionally biased region" description="Pro residues" evidence="1">
    <location>
        <begin position="1"/>
        <end position="12"/>
    </location>
</feature>
<evidence type="ECO:0000256" key="1">
    <source>
        <dbReference type="SAM" id="MobiDB-lite"/>
    </source>
</evidence>
<sequence>MPYDTPPCPEIPPNLTLTTGDLTSPRHYRPQGFTAINLESGQAGYRAHTSTNQQYPYHESPLRHNTTNTHFPTLIPLNTTPIHNSPPAALTPTHRVYPIPLPDPFHPTTSTPPVTPPTPDPPPVDLYIHIPSTMGSPPPAPYTPGAGGKQREGITFYMINARGLYSPHKRVRALRGIRALWVLITFFQETHFLTAQALRFSNKYYPTGYFTHNPSSKTNGRHPIQPGSQTSG</sequence>
<evidence type="ECO:0000313" key="2">
    <source>
        <dbReference type="EMBL" id="CAH2276697.1"/>
    </source>
</evidence>
<gene>
    <name evidence="2" type="ORF">PECUL_23A023949</name>
</gene>